<evidence type="ECO:0000313" key="2">
    <source>
        <dbReference type="Proteomes" id="UP001148662"/>
    </source>
</evidence>
<keyword evidence="2" id="KW-1185">Reference proteome</keyword>
<organism evidence="1 2">
    <name type="scientific">Phlebia brevispora</name>
    <dbReference type="NCBI Taxonomy" id="194682"/>
    <lineage>
        <taxon>Eukaryota</taxon>
        <taxon>Fungi</taxon>
        <taxon>Dikarya</taxon>
        <taxon>Basidiomycota</taxon>
        <taxon>Agaricomycotina</taxon>
        <taxon>Agaricomycetes</taxon>
        <taxon>Polyporales</taxon>
        <taxon>Meruliaceae</taxon>
        <taxon>Phlebia</taxon>
    </lineage>
</organism>
<protein>
    <submittedName>
        <fullName evidence="1">Uncharacterized protein</fullName>
    </submittedName>
</protein>
<name>A0ACC1TD12_9APHY</name>
<evidence type="ECO:0000313" key="1">
    <source>
        <dbReference type="EMBL" id="KAJ3558017.1"/>
    </source>
</evidence>
<sequence>MPAPLPSLQFSRGLPVEILLLVKEQIPISDLRTHVCFYNTCRTTASFYGTPEEQEPFWKRVCAWSGIGGLTNNETWKEIAFECITKDGFCNHPFCGGELLEWNAQQILQAVKKTPGWNPEEPLSPKGLGLDEGSDQDYGEDPECWAVPHRIIRYLGFSDPGSKESKDARTDAFLRFPRGYSERRLALYDHPIARRSFVIFPSFSRISFRDFYFPESEVSNHRRYPRPITVWDWHMKLRSRMSEQVSCGMLLYLLTQVFYFLLDDPGKGRKVQSPIMEDHDKFEKLSVPIRDLEAYGTVRGFWSRCRFNLFLVSARLEDRELYMNMDCLYSSLEEEVI</sequence>
<comment type="caution">
    <text evidence="1">The sequence shown here is derived from an EMBL/GenBank/DDBJ whole genome shotgun (WGS) entry which is preliminary data.</text>
</comment>
<dbReference type="EMBL" id="JANHOG010000115">
    <property type="protein sequence ID" value="KAJ3558017.1"/>
    <property type="molecule type" value="Genomic_DNA"/>
</dbReference>
<proteinExistence type="predicted"/>
<reference evidence="1" key="1">
    <citation type="submission" date="2022-07" db="EMBL/GenBank/DDBJ databases">
        <title>Genome Sequence of Phlebia brevispora.</title>
        <authorList>
            <person name="Buettner E."/>
        </authorList>
    </citation>
    <scope>NUCLEOTIDE SEQUENCE</scope>
    <source>
        <strain evidence="1">MPL23</strain>
    </source>
</reference>
<accession>A0ACC1TD12</accession>
<dbReference type="Proteomes" id="UP001148662">
    <property type="component" value="Unassembled WGS sequence"/>
</dbReference>
<gene>
    <name evidence="1" type="ORF">NM688_g1157</name>
</gene>